<comment type="caution">
    <text evidence="2">The sequence shown here is derived from an EMBL/GenBank/DDBJ whole genome shotgun (WGS) entry which is preliminary data.</text>
</comment>
<evidence type="ECO:0000256" key="1">
    <source>
        <dbReference type="SAM" id="MobiDB-lite"/>
    </source>
</evidence>
<feature type="region of interest" description="Disordered" evidence="1">
    <location>
        <begin position="122"/>
        <end position="150"/>
    </location>
</feature>
<protein>
    <submittedName>
        <fullName evidence="2">Uncharacterized protein</fullName>
    </submittedName>
</protein>
<evidence type="ECO:0000313" key="4">
    <source>
        <dbReference type="Proteomes" id="UP001281761"/>
    </source>
</evidence>
<evidence type="ECO:0000313" key="2">
    <source>
        <dbReference type="EMBL" id="KAK2940786.1"/>
    </source>
</evidence>
<gene>
    <name evidence="3" type="ORF">BLNAU_19552</name>
    <name evidence="2" type="ORF">BLNAU_24300</name>
</gene>
<organism evidence="2 4">
    <name type="scientific">Blattamonas nauphoetae</name>
    <dbReference type="NCBI Taxonomy" id="2049346"/>
    <lineage>
        <taxon>Eukaryota</taxon>
        <taxon>Metamonada</taxon>
        <taxon>Preaxostyla</taxon>
        <taxon>Oxymonadida</taxon>
        <taxon>Blattamonas</taxon>
    </lineage>
</organism>
<sequence length="150" mass="17217">MSLQKSLLIFNTRDSHPTCESRAFQSRHHGLRSIQTRFYQNEAPLRPKVLLGTVFPQSVYVASDNRDFFSNLDLFQPSHPEEGRYSCCVTRRKRGSRYMSVEETKGVQIVSSVPVPESICTNSREGPKKTRHVENSRFGVDSGRQIRERA</sequence>
<reference evidence="2 4" key="1">
    <citation type="journal article" date="2022" name="bioRxiv">
        <title>Genomics of Preaxostyla Flagellates Illuminates Evolutionary Transitions and the Path Towards Mitochondrial Loss.</title>
        <authorList>
            <person name="Novak L.V.F."/>
            <person name="Treitli S.C."/>
            <person name="Pyrih J."/>
            <person name="Halakuc P."/>
            <person name="Pipaliya S.V."/>
            <person name="Vacek V."/>
            <person name="Brzon O."/>
            <person name="Soukal P."/>
            <person name="Eme L."/>
            <person name="Dacks J.B."/>
            <person name="Karnkowska A."/>
            <person name="Elias M."/>
            <person name="Hampl V."/>
        </authorList>
    </citation>
    <scope>NUCLEOTIDE SEQUENCE [LARGE SCALE GENOMIC DNA]</scope>
    <source>
        <strain evidence="2">NAU3</strain>
        <tissue evidence="2">Gut</tissue>
    </source>
</reference>
<dbReference type="EMBL" id="JARBJD010000605">
    <property type="protein sequence ID" value="KAK2940786.1"/>
    <property type="molecule type" value="Genomic_DNA"/>
</dbReference>
<evidence type="ECO:0000313" key="3">
    <source>
        <dbReference type="EMBL" id="KAK2945528.1"/>
    </source>
</evidence>
<accession>A0ABQ9WMW0</accession>
<proteinExistence type="predicted"/>
<dbReference type="EMBL" id="JARBJD010000257">
    <property type="protein sequence ID" value="KAK2945528.1"/>
    <property type="molecule type" value="Genomic_DNA"/>
</dbReference>
<keyword evidence="4" id="KW-1185">Reference proteome</keyword>
<feature type="compositionally biased region" description="Basic and acidic residues" evidence="1">
    <location>
        <begin position="125"/>
        <end position="135"/>
    </location>
</feature>
<name>A0ABQ9WMW0_9EUKA</name>
<dbReference type="Proteomes" id="UP001281761">
    <property type="component" value="Unassembled WGS sequence"/>
</dbReference>